<dbReference type="InterPro" id="IPR003445">
    <property type="entry name" value="Cat_transpt"/>
</dbReference>
<feature type="binding site" evidence="13">
    <location>
        <position position="322"/>
    </location>
    <ligand>
        <name>K(+)</name>
        <dbReference type="ChEBI" id="CHEBI:29103"/>
    </ligand>
</feature>
<protein>
    <recommendedName>
        <fullName evidence="12">Trk system potassium uptake protein</fullName>
    </recommendedName>
</protein>
<evidence type="ECO:0000313" key="19">
    <source>
        <dbReference type="Proteomes" id="UP000237977"/>
    </source>
</evidence>
<evidence type="ECO:0000256" key="8">
    <source>
        <dbReference type="ARBA" id="ARBA00022958"/>
    </source>
</evidence>
<evidence type="ECO:0000256" key="4">
    <source>
        <dbReference type="ARBA" id="ARBA00022475"/>
    </source>
</evidence>
<comment type="subcellular location">
    <subcellularLocation>
        <location evidence="1 12">Cell inner membrane</location>
        <topology evidence="1 12">Multi-pass membrane protein</topology>
    </subcellularLocation>
</comment>
<feature type="transmembrane region" description="Helical" evidence="14">
    <location>
        <begin position="238"/>
        <end position="259"/>
    </location>
</feature>
<dbReference type="PANTHER" id="PTHR32024:SF2">
    <property type="entry name" value="TRK SYSTEM POTASSIUM UPTAKE PROTEIN TRKG-RELATED"/>
    <property type="match status" value="1"/>
</dbReference>
<evidence type="ECO:0000256" key="2">
    <source>
        <dbReference type="ARBA" id="ARBA00009137"/>
    </source>
</evidence>
<feature type="transmembrane region" description="Helical" evidence="14">
    <location>
        <begin position="280"/>
        <end position="299"/>
    </location>
</feature>
<feature type="transmembrane region" description="Helical" evidence="14">
    <location>
        <begin position="336"/>
        <end position="358"/>
    </location>
</feature>
<keyword evidence="5 12" id="KW-0997">Cell inner membrane</keyword>
<evidence type="ECO:0000256" key="13">
    <source>
        <dbReference type="PIRSR" id="PIRSR006247-1"/>
    </source>
</evidence>
<evidence type="ECO:0000256" key="7">
    <source>
        <dbReference type="ARBA" id="ARBA00022692"/>
    </source>
</evidence>
<evidence type="ECO:0000256" key="1">
    <source>
        <dbReference type="ARBA" id="ARBA00004429"/>
    </source>
</evidence>
<dbReference type="EMBL" id="JMQP01000001">
    <property type="protein sequence ID" value="KIS36595.1"/>
    <property type="molecule type" value="Genomic_DNA"/>
</dbReference>
<feature type="binding site" evidence="13">
    <location>
        <position position="439"/>
    </location>
    <ligand>
        <name>K(+)</name>
        <dbReference type="ChEBI" id="CHEBI:29103"/>
    </ligand>
</feature>
<evidence type="ECO:0000313" key="18">
    <source>
        <dbReference type="Proteomes" id="UP000050700"/>
    </source>
</evidence>
<evidence type="ECO:0000256" key="10">
    <source>
        <dbReference type="ARBA" id="ARBA00023065"/>
    </source>
</evidence>
<feature type="transmembrane region" description="Helical" evidence="14">
    <location>
        <begin position="38"/>
        <end position="57"/>
    </location>
</feature>
<sequence length="487" mass="53428">MRILSIIRIIGILVMCFSGTMLVPAFVALIYGDGGGKAFMQAFMLSLTAGTLLWWPCHHHKQELRSRDGFLIVVAFWLVLGSLATLPLLLFDSPHLTIASAVFEAFSGLTTTGATVMTGLDNLPKSILFYRQFLQWLGGMGIIVLAVAIIPLLGIGGTQLYRAESSGPLKDQKSLPKISEVAKALWIIYASLTALCAIAYWLSGMNLFDAIGHSFSTISNGGFSTHDASIGYFNQASIYWVTTIFMLIGGVNFSLHISAFLALGKRNIWRNYWKDPEFRFFLTMQIIFIGIVSLSLYGYGLVSDINEAVTKGALQLTSMSMTAGYTIFDIDNLPPFIGLLLVISAVIGGCGGSTTGGLKAIRTLILWKQIDRELHSLIHPNLVQPIRIGKNRLAPRMIESIWAFFIIFILVYWGCVFAVILCGMNTFDAMGAVFATLTNAGPGLGFIHESFIGVPESAKLVFSFAMICGRLEMFSLIVLFIPSYWKK</sequence>
<evidence type="ECO:0000256" key="5">
    <source>
        <dbReference type="ARBA" id="ARBA00022519"/>
    </source>
</evidence>
<keyword evidence="11 12" id="KW-0472">Membrane</keyword>
<evidence type="ECO:0000256" key="12">
    <source>
        <dbReference type="PIRNR" id="PIRNR006247"/>
    </source>
</evidence>
<keyword evidence="8 12" id="KW-0630">Potassium</keyword>
<feature type="transmembrane region" description="Helical" evidence="14">
    <location>
        <begin position="12"/>
        <end position="32"/>
    </location>
</feature>
<dbReference type="AlphaFoldDB" id="A0A0D0IGF3"/>
<keyword evidence="10 12" id="KW-0406">Ion transport</keyword>
<dbReference type="RefSeq" id="WP_005665565.1">
    <property type="nucleotide sequence ID" value="NZ_AP018769.1"/>
</dbReference>
<feature type="transmembrane region" description="Helical" evidence="14">
    <location>
        <begin position="460"/>
        <end position="481"/>
    </location>
</feature>
<dbReference type="InterPro" id="IPR004772">
    <property type="entry name" value="TrkH"/>
</dbReference>
<dbReference type="EMBL" id="MZLD01000074">
    <property type="protein sequence ID" value="PRM17363.1"/>
    <property type="molecule type" value="Genomic_DNA"/>
</dbReference>
<accession>A0A0D0IGF3</accession>
<comment type="caution">
    <text evidence="15">The sequence shown here is derived from an EMBL/GenBank/DDBJ whole genome shotgun (WGS) entry which is preliminary data.</text>
</comment>
<keyword evidence="4 12" id="KW-1003">Cell membrane</keyword>
<dbReference type="PIRSF" id="PIRSF006247">
    <property type="entry name" value="TrkH"/>
    <property type="match status" value="1"/>
</dbReference>
<evidence type="ECO:0000256" key="11">
    <source>
        <dbReference type="ARBA" id="ARBA00023136"/>
    </source>
</evidence>
<evidence type="ECO:0000256" key="3">
    <source>
        <dbReference type="ARBA" id="ARBA00022448"/>
    </source>
</evidence>
<evidence type="ECO:0000256" key="9">
    <source>
        <dbReference type="ARBA" id="ARBA00022989"/>
    </source>
</evidence>
<comment type="function">
    <text evidence="12">Low-affinity potassium transport system. Interacts with Trk system potassium uptake protein TrkA.</text>
</comment>
<evidence type="ECO:0000313" key="16">
    <source>
        <dbReference type="EMBL" id="PRK64767.1"/>
    </source>
</evidence>
<dbReference type="Proteomes" id="UP000050700">
    <property type="component" value="Unassembled WGS sequence"/>
</dbReference>
<evidence type="ECO:0000313" key="15">
    <source>
        <dbReference type="EMBL" id="KIS36595.1"/>
    </source>
</evidence>
<dbReference type="Proteomes" id="UP000238866">
    <property type="component" value="Unassembled WGS sequence"/>
</dbReference>
<feature type="binding site" evidence="13">
    <location>
        <position position="323"/>
    </location>
    <ligand>
        <name>K(+)</name>
        <dbReference type="ChEBI" id="CHEBI:29103"/>
    </ligand>
</feature>
<organism evidence="15 18">
    <name type="scientific">Haemophilus influenzae</name>
    <dbReference type="NCBI Taxonomy" id="727"/>
    <lineage>
        <taxon>Bacteria</taxon>
        <taxon>Pseudomonadati</taxon>
        <taxon>Pseudomonadota</taxon>
        <taxon>Gammaproteobacteria</taxon>
        <taxon>Pasteurellales</taxon>
        <taxon>Pasteurellaceae</taxon>
        <taxon>Haemophilus</taxon>
    </lineage>
</organism>
<feature type="transmembrane region" description="Helical" evidence="14">
    <location>
        <begin position="401"/>
        <end position="421"/>
    </location>
</feature>
<dbReference type="PANTHER" id="PTHR32024">
    <property type="entry name" value="TRK SYSTEM POTASSIUM UPTAKE PROTEIN TRKG-RELATED"/>
    <property type="match status" value="1"/>
</dbReference>
<dbReference type="PATRIC" id="fig|727.529.peg.407"/>
<evidence type="ECO:0000313" key="20">
    <source>
        <dbReference type="Proteomes" id="UP000238866"/>
    </source>
</evidence>
<evidence type="ECO:0000256" key="14">
    <source>
        <dbReference type="SAM" id="Phobius"/>
    </source>
</evidence>
<keyword evidence="6 12" id="KW-0633">Potassium transport</keyword>
<dbReference type="GO" id="GO:0046872">
    <property type="term" value="F:metal ion binding"/>
    <property type="evidence" value="ECO:0007669"/>
    <property type="project" value="UniProtKB-KW"/>
</dbReference>
<feature type="binding site" evidence="13">
    <location>
        <position position="111"/>
    </location>
    <ligand>
        <name>K(+)</name>
        <dbReference type="ChEBI" id="CHEBI:29103"/>
    </ligand>
</feature>
<keyword evidence="7 14" id="KW-0812">Transmembrane</keyword>
<reference evidence="19 20" key="2">
    <citation type="submission" date="2017-02" db="EMBL/GenBank/DDBJ databases">
        <title>Haemophilus influenzae in COPD genome sequencing project.</title>
        <authorList>
            <person name="Murphy T.F."/>
            <person name="Kong Y."/>
            <person name="Nadendla S."/>
            <person name="Tettelin H."/>
            <person name="Pettigrew M."/>
        </authorList>
    </citation>
    <scope>NUCLEOTIDE SEQUENCE [LARGE SCALE GENOMIC DNA]</scope>
    <source>
        <strain evidence="17 20">13P36H1</strain>
        <strain evidence="16 19">84P15H4</strain>
    </source>
</reference>
<dbReference type="Pfam" id="PF02386">
    <property type="entry name" value="TrkH"/>
    <property type="match status" value="1"/>
</dbReference>
<dbReference type="NCBIfam" id="TIGR00933">
    <property type="entry name" value="2a38"/>
    <property type="match status" value="1"/>
</dbReference>
<dbReference type="GO" id="GO:0005886">
    <property type="term" value="C:plasma membrane"/>
    <property type="evidence" value="ECO:0007669"/>
    <property type="project" value="UniProtKB-SubCell"/>
</dbReference>
<feature type="binding site" evidence="13">
    <location>
        <position position="221"/>
    </location>
    <ligand>
        <name>K(+)</name>
        <dbReference type="ChEBI" id="CHEBI:29103"/>
    </ligand>
</feature>
<evidence type="ECO:0000313" key="17">
    <source>
        <dbReference type="EMBL" id="PRM17363.1"/>
    </source>
</evidence>
<proteinExistence type="inferred from homology"/>
<keyword evidence="9 14" id="KW-1133">Transmembrane helix</keyword>
<keyword evidence="13" id="KW-0479">Metal-binding</keyword>
<feature type="binding site" evidence="13">
    <location>
        <position position="112"/>
    </location>
    <ligand>
        <name>K(+)</name>
        <dbReference type="ChEBI" id="CHEBI:29103"/>
    </ligand>
</feature>
<reference evidence="15 18" key="1">
    <citation type="submission" date="2014-05" db="EMBL/GenBank/DDBJ databases">
        <title>Methylome analysis of the phasevarions of Haemophilus influenzae.</title>
        <authorList>
            <person name="Atack J.M."/>
            <person name="Fox K.L."/>
            <person name="Power P.M."/>
            <person name="Clark T."/>
            <person name="Jurcisek J."/>
            <person name="Korlach J."/>
            <person name="Bakaletz L.O."/>
            <person name="Jennings M.P."/>
        </authorList>
    </citation>
    <scope>NUCLEOTIDE SEQUENCE [LARGE SCALE GENOMIC DNA]</scope>
    <source>
        <strain evidence="15 18">1209</strain>
    </source>
</reference>
<feature type="transmembrane region" description="Helical" evidence="14">
    <location>
        <begin position="69"/>
        <end position="90"/>
    </location>
</feature>
<keyword evidence="3 12" id="KW-0813">Transport</keyword>
<name>A0A0D0IGF3_HAEIF</name>
<evidence type="ECO:0000256" key="6">
    <source>
        <dbReference type="ARBA" id="ARBA00022538"/>
    </source>
</evidence>
<gene>
    <name evidence="15" type="primary">trkG_1</name>
    <name evidence="16" type="synonym">trkH</name>
    <name evidence="16" type="ORF">BV163_01249</name>
    <name evidence="17" type="ORF">BVZ99_01850</name>
    <name evidence="15" type="ORF">NTHI1209_00009</name>
</gene>
<comment type="similarity">
    <text evidence="2 12">Belongs to the TrkH potassium transport family.</text>
</comment>
<dbReference type="GO" id="GO:0015379">
    <property type="term" value="F:potassium:chloride symporter activity"/>
    <property type="evidence" value="ECO:0007669"/>
    <property type="project" value="InterPro"/>
</dbReference>
<feature type="transmembrane region" description="Helical" evidence="14">
    <location>
        <begin position="133"/>
        <end position="161"/>
    </location>
</feature>
<dbReference type="EMBL" id="MZHU01000044">
    <property type="protein sequence ID" value="PRK64767.1"/>
    <property type="molecule type" value="Genomic_DNA"/>
</dbReference>
<feature type="transmembrane region" description="Helical" evidence="14">
    <location>
        <begin position="181"/>
        <end position="202"/>
    </location>
</feature>